<protein>
    <submittedName>
        <fullName evidence="1">Uncharacterized protein</fullName>
    </submittedName>
</protein>
<accession>A0A0E9PV63</accession>
<name>A0A0E9PV63_ANGAN</name>
<proteinExistence type="predicted"/>
<organism evidence="1">
    <name type="scientific">Anguilla anguilla</name>
    <name type="common">European freshwater eel</name>
    <name type="synonym">Muraena anguilla</name>
    <dbReference type="NCBI Taxonomy" id="7936"/>
    <lineage>
        <taxon>Eukaryota</taxon>
        <taxon>Metazoa</taxon>
        <taxon>Chordata</taxon>
        <taxon>Craniata</taxon>
        <taxon>Vertebrata</taxon>
        <taxon>Euteleostomi</taxon>
        <taxon>Actinopterygii</taxon>
        <taxon>Neopterygii</taxon>
        <taxon>Teleostei</taxon>
        <taxon>Anguilliformes</taxon>
        <taxon>Anguillidae</taxon>
        <taxon>Anguilla</taxon>
    </lineage>
</organism>
<reference evidence="1" key="1">
    <citation type="submission" date="2014-11" db="EMBL/GenBank/DDBJ databases">
        <authorList>
            <person name="Amaro Gonzalez C."/>
        </authorList>
    </citation>
    <scope>NUCLEOTIDE SEQUENCE</scope>
</reference>
<evidence type="ECO:0000313" key="1">
    <source>
        <dbReference type="EMBL" id="JAH08384.1"/>
    </source>
</evidence>
<dbReference type="AlphaFoldDB" id="A0A0E9PV63"/>
<sequence length="40" mass="4510">MVHIGIPLLNSLFKLPADEMLLHADSICYGILCYLLHGER</sequence>
<reference evidence="1" key="2">
    <citation type="journal article" date="2015" name="Fish Shellfish Immunol.">
        <title>Early steps in the European eel (Anguilla anguilla)-Vibrio vulnificus interaction in the gills: Role of the RtxA13 toxin.</title>
        <authorList>
            <person name="Callol A."/>
            <person name="Pajuelo D."/>
            <person name="Ebbesson L."/>
            <person name="Teles M."/>
            <person name="MacKenzie S."/>
            <person name="Amaro C."/>
        </authorList>
    </citation>
    <scope>NUCLEOTIDE SEQUENCE</scope>
</reference>
<dbReference type="EMBL" id="GBXM01100193">
    <property type="protein sequence ID" value="JAH08384.1"/>
    <property type="molecule type" value="Transcribed_RNA"/>
</dbReference>